<protein>
    <submittedName>
        <fullName evidence="3">Uncharacterized protein</fullName>
    </submittedName>
</protein>
<proteinExistence type="predicted"/>
<evidence type="ECO:0000313" key="3">
    <source>
        <dbReference type="EMBL" id="CAJ1934977.1"/>
    </source>
</evidence>
<organism evidence="3 4">
    <name type="scientific">Cylindrotheca closterium</name>
    <dbReference type="NCBI Taxonomy" id="2856"/>
    <lineage>
        <taxon>Eukaryota</taxon>
        <taxon>Sar</taxon>
        <taxon>Stramenopiles</taxon>
        <taxon>Ochrophyta</taxon>
        <taxon>Bacillariophyta</taxon>
        <taxon>Bacillariophyceae</taxon>
        <taxon>Bacillariophycidae</taxon>
        <taxon>Bacillariales</taxon>
        <taxon>Bacillariaceae</taxon>
        <taxon>Cylindrotheca</taxon>
    </lineage>
</organism>
<evidence type="ECO:0000256" key="2">
    <source>
        <dbReference type="SAM" id="Phobius"/>
    </source>
</evidence>
<sequence>MTVSSSSRSVTDSKCQSQSEGGCQKKKKKMSASASASSSSSFFIFPFLLVTLLMLLIQIQSVQSSESEITTISSLDQLKVDENNRVSSHYLLYPEGCDYYPSQAYVPSHFEAHTVTGAARDVLFADLPPESSIENCPAVCMERGVQQHIAGAVLPHRYYTPTERDDRLRNGEFQNWFGTHCSRVEVCLLNYHDRENPLVVYWLKNDGTRVYQFDLNYGEQATICINSYIGHTFEVTTKDDQSLGKVPVEFTLILPFGHSPPSDHTHSRNFTREIQTSLRHEWFRQDRIKRTFSPLGFAKGRLPDDVFASLGALYYNNQRNVCLEEWGGKGVFVNWWETEVAFLQIPWRIKELHQQRLKDMVSEWAGVEVEETVMYGFRQYQEGARLLTHVDRHTTHAVSLIVNIAQGGLDEPWPVEVYDHGGRLHEVVMEPGDVVYYESAKNLHGRNRPLKGKNGYYVNLFTHYRPQAEGDDWWHNAEALPRSPPVMEAEGDCHLDDNLQSLGEQLGHVQCDDKRLGVNISPAMAKAFNAKDLIAWWEYTSPDNYDQEKKFQQPPPLTVPSEAEL</sequence>
<evidence type="ECO:0000256" key="1">
    <source>
        <dbReference type="SAM" id="MobiDB-lite"/>
    </source>
</evidence>
<dbReference type="AlphaFoldDB" id="A0AAD2CHR6"/>
<name>A0AAD2CHR6_9STRA</name>
<feature type="transmembrane region" description="Helical" evidence="2">
    <location>
        <begin position="34"/>
        <end position="57"/>
    </location>
</feature>
<feature type="region of interest" description="Disordered" evidence="1">
    <location>
        <begin position="1"/>
        <end position="26"/>
    </location>
</feature>
<reference evidence="3" key="1">
    <citation type="submission" date="2023-08" db="EMBL/GenBank/DDBJ databases">
        <authorList>
            <person name="Audoor S."/>
            <person name="Bilcke G."/>
        </authorList>
    </citation>
    <scope>NUCLEOTIDE SEQUENCE</scope>
</reference>
<dbReference type="Proteomes" id="UP001295423">
    <property type="component" value="Unassembled WGS sequence"/>
</dbReference>
<keyword evidence="2" id="KW-0472">Membrane</keyword>
<feature type="region of interest" description="Disordered" evidence="1">
    <location>
        <begin position="545"/>
        <end position="565"/>
    </location>
</feature>
<dbReference type="EMBL" id="CAKOGP040000433">
    <property type="protein sequence ID" value="CAJ1934977.1"/>
    <property type="molecule type" value="Genomic_DNA"/>
</dbReference>
<comment type="caution">
    <text evidence="3">The sequence shown here is derived from an EMBL/GenBank/DDBJ whole genome shotgun (WGS) entry which is preliminary data.</text>
</comment>
<keyword evidence="4" id="KW-1185">Reference proteome</keyword>
<evidence type="ECO:0000313" key="4">
    <source>
        <dbReference type="Proteomes" id="UP001295423"/>
    </source>
</evidence>
<accession>A0AAD2CHR6</accession>
<keyword evidence="2" id="KW-0812">Transmembrane</keyword>
<gene>
    <name evidence="3" type="ORF">CYCCA115_LOCUS4314</name>
</gene>
<feature type="compositionally biased region" description="Low complexity" evidence="1">
    <location>
        <begin position="1"/>
        <end position="13"/>
    </location>
</feature>
<keyword evidence="2" id="KW-1133">Transmembrane helix</keyword>